<keyword evidence="11" id="KW-0238">DNA-binding</keyword>
<dbReference type="Pfam" id="PF06733">
    <property type="entry name" value="DEAD_2"/>
    <property type="match status" value="1"/>
</dbReference>
<protein>
    <recommendedName>
        <fullName evidence="17">ATP-dependent DNA helicase YoaA</fullName>
        <ecNumber evidence="15">5.6.2.3</ecNumber>
    </recommendedName>
</protein>
<evidence type="ECO:0000256" key="17">
    <source>
        <dbReference type="ARBA" id="ARBA00071792"/>
    </source>
</evidence>
<sequence length="668" mass="74023">MVSCAQAWHNQPPLSGRIRVTALSDKRGSVAADSSIDDFATDGVLAQAIRGFQPREPQRQMAAAVLEAIDAKKPLVVEAGTGTGKTYAYLAPALRSGKKVIVSTGSRALQDQLYSRDLPTVANALNFQGKLALLKGRSNYLCIERLEQQSLAGGDLGRDVLRELVRLRGWSSETEDGDISQCGDVAEDSPVWPLVTSTNDNCLGSDCPHYKECFVVKARRRAMDADVVVVNHHLYLADMVVKESGFAELIPDSDVVIFDEAHQIPDIASQYFGQQLSSRQLLDLAKDIVIAYRTEVRDASQLQKSADRLSQSTQDFRLALGDPGFRGNLRDIVTDNMLQRSLTLLDDALELCCDVAKLSLGRSALLDAAFERATLYRARLKRLRDVQQPGYSYWYECNSRHFVLALTPLSVADRFRDVMKEKPACWVFTSATLSVNDQLTHFIDRLGLDQARTLLLPSPFDYARQALLCVPRYLPETNRPGAAKQLARMLRPLIEANQGRCFMLCTSHQMMRDLAAEFRASLTLPVLVQGETSKPQLLAQFLAAGNALLVATGSFWEGVDVRGDALSCVIIDKLPFTSPDDPLLKARMEDCRVRGGDPFDEVQLPDAVITLKQGVGRLIRDVEDRGVLVICDNRLVTRPYGEVFLTSLPPAPRTRDLRQAIDFLTRKP</sequence>
<dbReference type="KEGG" id="ddd:Dda3937_03716"/>
<dbReference type="AlphaFoldDB" id="E0SDA4"/>
<keyword evidence="12" id="KW-0234">DNA repair</keyword>
<keyword evidence="2" id="KW-0004">4Fe-4S</keyword>
<dbReference type="Gene3D" id="3.40.50.300">
    <property type="entry name" value="P-loop containing nucleotide triphosphate hydrolases"/>
    <property type="match status" value="2"/>
</dbReference>
<dbReference type="SMART" id="SM00487">
    <property type="entry name" value="DEXDc"/>
    <property type="match status" value="1"/>
</dbReference>
<organism evidence="19 20">
    <name type="scientific">Dickeya dadantii (strain 3937)</name>
    <name type="common">Erwinia chrysanthemi (strain 3937)</name>
    <dbReference type="NCBI Taxonomy" id="198628"/>
    <lineage>
        <taxon>Bacteria</taxon>
        <taxon>Pseudomonadati</taxon>
        <taxon>Pseudomonadota</taxon>
        <taxon>Gammaproteobacteria</taxon>
        <taxon>Enterobacterales</taxon>
        <taxon>Pectobacteriaceae</taxon>
        <taxon>Dickeya</taxon>
    </lineage>
</organism>
<dbReference type="GO" id="GO:0051539">
    <property type="term" value="F:4 iron, 4 sulfur cluster binding"/>
    <property type="evidence" value="ECO:0007669"/>
    <property type="project" value="UniProtKB-KW"/>
</dbReference>
<dbReference type="eggNOG" id="COG1199">
    <property type="taxonomic scope" value="Bacteria"/>
</dbReference>
<dbReference type="InterPro" id="IPR045028">
    <property type="entry name" value="DinG/Rad3-like"/>
</dbReference>
<dbReference type="InterPro" id="IPR010614">
    <property type="entry name" value="RAD3-like_helicase_DEAD"/>
</dbReference>
<evidence type="ECO:0000256" key="12">
    <source>
        <dbReference type="ARBA" id="ARBA00023204"/>
    </source>
</evidence>
<feature type="domain" description="Helicase ATP-binding" evidence="18">
    <location>
        <begin position="44"/>
        <end position="306"/>
    </location>
</feature>
<keyword evidence="10" id="KW-0411">Iron-sulfur</keyword>
<evidence type="ECO:0000256" key="5">
    <source>
        <dbReference type="ARBA" id="ARBA00022763"/>
    </source>
</evidence>
<gene>
    <name evidence="19" type="primary">yoaA</name>
    <name evidence="19" type="ordered locus">Dda3937_03716</name>
</gene>
<keyword evidence="6 19" id="KW-0378">Hydrolase</keyword>
<dbReference type="SMART" id="SM00491">
    <property type="entry name" value="HELICc2"/>
    <property type="match status" value="1"/>
</dbReference>
<evidence type="ECO:0000256" key="16">
    <source>
        <dbReference type="ARBA" id="ARBA00048954"/>
    </source>
</evidence>
<dbReference type="InterPro" id="IPR014013">
    <property type="entry name" value="Helic_SF1/SF2_ATP-bd_DinG/Rad3"/>
</dbReference>
<dbReference type="GO" id="GO:0043139">
    <property type="term" value="F:5'-3' DNA helicase activity"/>
    <property type="evidence" value="ECO:0007669"/>
    <property type="project" value="UniProtKB-EC"/>
</dbReference>
<dbReference type="InterPro" id="IPR014001">
    <property type="entry name" value="Helicase_ATP-bd"/>
</dbReference>
<dbReference type="GO" id="GO:0016887">
    <property type="term" value="F:ATP hydrolysis activity"/>
    <property type="evidence" value="ECO:0007669"/>
    <property type="project" value="RHEA"/>
</dbReference>
<evidence type="ECO:0000256" key="8">
    <source>
        <dbReference type="ARBA" id="ARBA00022840"/>
    </source>
</evidence>
<comment type="cofactor">
    <cofactor evidence="1">
        <name>[4Fe-4S] cluster</name>
        <dbReference type="ChEBI" id="CHEBI:49883"/>
    </cofactor>
</comment>
<dbReference type="InterPro" id="IPR011545">
    <property type="entry name" value="DEAD/DEAH_box_helicase_dom"/>
</dbReference>
<dbReference type="GO" id="GO:0005524">
    <property type="term" value="F:ATP binding"/>
    <property type="evidence" value="ECO:0007669"/>
    <property type="project" value="UniProtKB-KW"/>
</dbReference>
<dbReference type="PANTHER" id="PTHR11472:SF34">
    <property type="entry name" value="REGULATOR OF TELOMERE ELONGATION HELICASE 1"/>
    <property type="match status" value="1"/>
</dbReference>
<dbReference type="InterPro" id="IPR027417">
    <property type="entry name" value="P-loop_NTPase"/>
</dbReference>
<keyword evidence="4" id="KW-0547">Nucleotide-binding</keyword>
<comment type="catalytic activity">
    <reaction evidence="16">
        <text>ATP + H2O = ADP + phosphate + H(+)</text>
        <dbReference type="Rhea" id="RHEA:13065"/>
        <dbReference type="ChEBI" id="CHEBI:15377"/>
        <dbReference type="ChEBI" id="CHEBI:15378"/>
        <dbReference type="ChEBI" id="CHEBI:30616"/>
        <dbReference type="ChEBI" id="CHEBI:43474"/>
        <dbReference type="ChEBI" id="CHEBI:456216"/>
        <dbReference type="EC" id="5.6.2.3"/>
    </reaction>
</comment>
<evidence type="ECO:0000256" key="13">
    <source>
        <dbReference type="ARBA" id="ARBA00023235"/>
    </source>
</evidence>
<keyword evidence="3" id="KW-0479">Metal-binding</keyword>
<dbReference type="PROSITE" id="PS51193">
    <property type="entry name" value="HELICASE_ATP_BIND_2"/>
    <property type="match status" value="1"/>
</dbReference>
<dbReference type="GO" id="GO:0003677">
    <property type="term" value="F:DNA binding"/>
    <property type="evidence" value="ECO:0007669"/>
    <property type="project" value="UniProtKB-KW"/>
</dbReference>
<comment type="similarity">
    <text evidence="14">Belongs to the helicase family. DinG subfamily.</text>
</comment>
<evidence type="ECO:0000256" key="14">
    <source>
        <dbReference type="ARBA" id="ARBA00038058"/>
    </source>
</evidence>
<keyword evidence="8" id="KW-0067">ATP-binding</keyword>
<dbReference type="HOGENOM" id="CLU_012117_2_0_6"/>
<dbReference type="Proteomes" id="UP000006859">
    <property type="component" value="Chromosome"/>
</dbReference>
<dbReference type="InterPro" id="IPR006554">
    <property type="entry name" value="Helicase-like_DEXD_c2"/>
</dbReference>
<dbReference type="FunFam" id="3.40.50.300:FF:000499">
    <property type="entry name" value="ATP-dependent DNA helicase"/>
    <property type="match status" value="1"/>
</dbReference>
<accession>E0SDA4</accession>
<dbReference type="FunFam" id="3.40.50.300:FF:000466">
    <property type="entry name" value="ATP-dependent DNA helicase"/>
    <property type="match status" value="1"/>
</dbReference>
<evidence type="ECO:0000256" key="1">
    <source>
        <dbReference type="ARBA" id="ARBA00001966"/>
    </source>
</evidence>
<dbReference type="InterPro" id="IPR006555">
    <property type="entry name" value="ATP-dep_Helicase_C"/>
</dbReference>
<evidence type="ECO:0000256" key="11">
    <source>
        <dbReference type="ARBA" id="ARBA00023125"/>
    </source>
</evidence>
<evidence type="ECO:0000256" key="6">
    <source>
        <dbReference type="ARBA" id="ARBA00022801"/>
    </source>
</evidence>
<dbReference type="GO" id="GO:0006281">
    <property type="term" value="P:DNA repair"/>
    <property type="evidence" value="ECO:0007669"/>
    <property type="project" value="UniProtKB-KW"/>
</dbReference>
<dbReference type="EMBL" id="CP002038">
    <property type="protein sequence ID" value="ADM98596.1"/>
    <property type="molecule type" value="Genomic_DNA"/>
</dbReference>
<dbReference type="SUPFAM" id="SSF52540">
    <property type="entry name" value="P-loop containing nucleoside triphosphate hydrolases"/>
    <property type="match status" value="2"/>
</dbReference>
<evidence type="ECO:0000256" key="7">
    <source>
        <dbReference type="ARBA" id="ARBA00022806"/>
    </source>
</evidence>
<evidence type="ECO:0000313" key="20">
    <source>
        <dbReference type="Proteomes" id="UP000006859"/>
    </source>
</evidence>
<evidence type="ECO:0000256" key="15">
    <source>
        <dbReference type="ARBA" id="ARBA00044969"/>
    </source>
</evidence>
<keyword evidence="13" id="KW-0413">Isomerase</keyword>
<evidence type="ECO:0000256" key="9">
    <source>
        <dbReference type="ARBA" id="ARBA00023004"/>
    </source>
</evidence>
<keyword evidence="9" id="KW-0408">Iron</keyword>
<evidence type="ECO:0000259" key="18">
    <source>
        <dbReference type="PROSITE" id="PS51193"/>
    </source>
</evidence>
<keyword evidence="5" id="KW-0227">DNA damage</keyword>
<dbReference type="PANTHER" id="PTHR11472">
    <property type="entry name" value="DNA REPAIR DEAD HELICASE RAD3/XP-D SUBFAMILY MEMBER"/>
    <property type="match status" value="1"/>
</dbReference>
<name>E0SDA4_DICD3</name>
<evidence type="ECO:0000256" key="2">
    <source>
        <dbReference type="ARBA" id="ARBA00022485"/>
    </source>
</evidence>
<reference evidence="19 20" key="1">
    <citation type="journal article" date="2011" name="J. Bacteriol.">
        <title>Genome sequence of the plant-pathogenic bacterium Dickeya dadantii 3937.</title>
        <authorList>
            <person name="Glasner J.D."/>
            <person name="Yang C.H."/>
            <person name="Reverchon S."/>
            <person name="Hugouvieux-Cotte-Pattat N."/>
            <person name="Condemine G."/>
            <person name="Bohin J.P."/>
            <person name="Van Gijsegem F."/>
            <person name="Yang S."/>
            <person name="Franza T."/>
            <person name="Expert D."/>
            <person name="Plunkett G. III"/>
            <person name="San Francisco M.J."/>
            <person name="Charkowski A.O."/>
            <person name="Py B."/>
            <person name="Bell K."/>
            <person name="Rauscher L."/>
            <person name="Rodriguez-Palenzuela P."/>
            <person name="Toussaint A."/>
            <person name="Holeva M.C."/>
            <person name="He S.Y."/>
            <person name="Douet V."/>
            <person name="Boccara M."/>
            <person name="Blanco C."/>
            <person name="Toth I."/>
            <person name="Anderson B.D."/>
            <person name="Biehl B.S."/>
            <person name="Mau B."/>
            <person name="Flynn S.M."/>
            <person name="Barras F."/>
            <person name="Lindeberg M."/>
            <person name="Birch P.R."/>
            <person name="Tsuyumu S."/>
            <person name="Shi X."/>
            <person name="Hibbing M."/>
            <person name="Yap M.N."/>
            <person name="Carpentier M."/>
            <person name="Dassa E."/>
            <person name="Umehara M."/>
            <person name="Kim J.F."/>
            <person name="Rusch M."/>
            <person name="Soni P."/>
            <person name="Mayhew G.F."/>
            <person name="Fouts D.E."/>
            <person name="Gill S.R."/>
            <person name="Blattner F.R."/>
            <person name="Keen N.T."/>
            <person name="Perna N.T."/>
        </authorList>
    </citation>
    <scope>NUCLEOTIDE SEQUENCE [LARGE SCALE GENOMIC DNA]</scope>
    <source>
        <strain evidence="19 20">3937</strain>
    </source>
</reference>
<keyword evidence="7" id="KW-0347">Helicase</keyword>
<dbReference type="STRING" id="198628.Dda3937_03716"/>
<keyword evidence="20" id="KW-1185">Reference proteome</keyword>
<dbReference type="EC" id="5.6.2.3" evidence="15"/>
<evidence type="ECO:0000256" key="3">
    <source>
        <dbReference type="ARBA" id="ARBA00022723"/>
    </source>
</evidence>
<dbReference type="Pfam" id="PF13307">
    <property type="entry name" value="Helicase_C_2"/>
    <property type="match status" value="1"/>
</dbReference>
<proteinExistence type="inferred from homology"/>
<dbReference type="Pfam" id="PF00270">
    <property type="entry name" value="DEAD"/>
    <property type="match status" value="1"/>
</dbReference>
<dbReference type="GO" id="GO:0046872">
    <property type="term" value="F:metal ion binding"/>
    <property type="evidence" value="ECO:0007669"/>
    <property type="project" value="UniProtKB-KW"/>
</dbReference>
<evidence type="ECO:0000256" key="4">
    <source>
        <dbReference type="ARBA" id="ARBA00022741"/>
    </source>
</evidence>
<evidence type="ECO:0000313" key="19">
    <source>
        <dbReference type="EMBL" id="ADM98596.1"/>
    </source>
</evidence>
<evidence type="ECO:0000256" key="10">
    <source>
        <dbReference type="ARBA" id="ARBA00023014"/>
    </source>
</evidence>
<dbReference type="SMART" id="SM00488">
    <property type="entry name" value="DEXDc2"/>
    <property type="match status" value="1"/>
</dbReference>